<protein>
    <submittedName>
        <fullName evidence="3">Uncharacterized protein LOC105362812</fullName>
    </submittedName>
</protein>
<dbReference type="RefSeq" id="XP_011498607.1">
    <property type="nucleotide sequence ID" value="XM_011500305.1"/>
</dbReference>
<reference evidence="3" key="1">
    <citation type="submission" date="2025-08" db="UniProtKB">
        <authorList>
            <consortium name="RefSeq"/>
        </authorList>
    </citation>
    <scope>IDENTIFICATION</scope>
</reference>
<sequence>MAGLFSIFNEAENNTNLSLSKGKEAQLHVSSKMKFHGNVSTPAKIFTHSQNKPKGLSIRSKSDLNISSTHNSESSKLNSKECLKSQSNKQSTPNKQAILPIKTKMAKNKSFENIIGKKLSPKISSPIMQNVVDNFVFRKPEAPKQPKKLIKCSEPENLAYYFDHNKHMNEEMDSIFNEERRLLRAARKLDESNPPCDDEGFISGSEIDFFEIHSEISSSKSTLRDVELPEISDIED</sequence>
<evidence type="ECO:0000313" key="3">
    <source>
        <dbReference type="RefSeq" id="XP_011498607.1"/>
    </source>
</evidence>
<name>A0AAJ6YIB4_9HYME</name>
<dbReference type="GeneID" id="105362812"/>
<organism evidence="2 3">
    <name type="scientific">Ceratosolen solmsi marchali</name>
    <dbReference type="NCBI Taxonomy" id="326594"/>
    <lineage>
        <taxon>Eukaryota</taxon>
        <taxon>Metazoa</taxon>
        <taxon>Ecdysozoa</taxon>
        <taxon>Arthropoda</taxon>
        <taxon>Hexapoda</taxon>
        <taxon>Insecta</taxon>
        <taxon>Pterygota</taxon>
        <taxon>Neoptera</taxon>
        <taxon>Endopterygota</taxon>
        <taxon>Hymenoptera</taxon>
        <taxon>Apocrita</taxon>
        <taxon>Proctotrupomorpha</taxon>
        <taxon>Chalcidoidea</taxon>
        <taxon>Agaonidae</taxon>
        <taxon>Agaoninae</taxon>
        <taxon>Ceratosolen</taxon>
    </lineage>
</organism>
<accession>A0AAJ6YIB4</accession>
<feature type="compositionally biased region" description="Polar residues" evidence="1">
    <location>
        <begin position="84"/>
        <end position="95"/>
    </location>
</feature>
<evidence type="ECO:0000313" key="2">
    <source>
        <dbReference type="Proteomes" id="UP000695007"/>
    </source>
</evidence>
<evidence type="ECO:0000256" key="1">
    <source>
        <dbReference type="SAM" id="MobiDB-lite"/>
    </source>
</evidence>
<gene>
    <name evidence="3" type="primary">LOC105362812</name>
</gene>
<feature type="compositionally biased region" description="Polar residues" evidence="1">
    <location>
        <begin position="63"/>
        <end position="77"/>
    </location>
</feature>
<feature type="region of interest" description="Disordered" evidence="1">
    <location>
        <begin position="42"/>
        <end position="95"/>
    </location>
</feature>
<dbReference type="Proteomes" id="UP000695007">
    <property type="component" value="Unplaced"/>
</dbReference>
<dbReference type="AlphaFoldDB" id="A0AAJ6YIB4"/>
<dbReference type="KEGG" id="csol:105362812"/>
<keyword evidence="2" id="KW-1185">Reference proteome</keyword>
<proteinExistence type="predicted"/>